<dbReference type="InterPro" id="IPR016193">
    <property type="entry name" value="Cytidine_deaminase-like"/>
</dbReference>
<evidence type="ECO:0000256" key="4">
    <source>
        <dbReference type="ARBA" id="ARBA00005259"/>
    </source>
</evidence>
<feature type="binding site" evidence="16">
    <location>
        <position position="219"/>
    </location>
    <ligand>
        <name>NADP(+)</name>
        <dbReference type="ChEBI" id="CHEBI:58349"/>
    </ligand>
</feature>
<dbReference type="RefSeq" id="WP_153022224.1">
    <property type="nucleotide sequence ID" value="NZ_BAABIH010000002.1"/>
</dbReference>
<evidence type="ECO:0000256" key="11">
    <source>
        <dbReference type="ARBA" id="ARBA00023268"/>
    </source>
</evidence>
<comment type="function">
    <text evidence="1 14">Converts 2,5-diamino-6-(ribosylamino)-4(3h)-pyrimidinone 5'-phosphate into 5-amino-6-(ribosylamino)-2,4(1h,3h)-pyrimidinedione 5'-phosphate.</text>
</comment>
<dbReference type="AlphaFoldDB" id="A0A5P9QA71"/>
<name>A0A5P9QA71_9MICO</name>
<dbReference type="GO" id="GO:0008835">
    <property type="term" value="F:diaminohydroxyphosphoribosylaminopyrimidine deaminase activity"/>
    <property type="evidence" value="ECO:0007669"/>
    <property type="project" value="UniProtKB-EC"/>
</dbReference>
<evidence type="ECO:0000256" key="17">
    <source>
        <dbReference type="PIRSR" id="PIRSR006769-3"/>
    </source>
</evidence>
<feature type="binding site" evidence="17">
    <location>
        <position position="100"/>
    </location>
    <ligand>
        <name>Zn(2+)</name>
        <dbReference type="ChEBI" id="CHEBI:29105"/>
        <note>catalytic</note>
    </ligand>
</feature>
<evidence type="ECO:0000256" key="14">
    <source>
        <dbReference type="PIRNR" id="PIRNR006769"/>
    </source>
</evidence>
<dbReference type="GO" id="GO:0009231">
    <property type="term" value="P:riboflavin biosynthetic process"/>
    <property type="evidence" value="ECO:0007669"/>
    <property type="project" value="UniProtKB-UniPathway"/>
</dbReference>
<dbReference type="Proteomes" id="UP000326702">
    <property type="component" value="Chromosome"/>
</dbReference>
<feature type="binding site" evidence="16">
    <location>
        <position position="227"/>
    </location>
    <ligand>
        <name>substrate</name>
    </ligand>
</feature>
<dbReference type="InterPro" id="IPR050765">
    <property type="entry name" value="Riboflavin_Biosynth_HTPR"/>
</dbReference>
<evidence type="ECO:0000256" key="3">
    <source>
        <dbReference type="ARBA" id="ARBA00004910"/>
    </source>
</evidence>
<protein>
    <recommendedName>
        <fullName evidence="14">Riboflavin biosynthesis protein RibD</fullName>
    </recommendedName>
    <domain>
        <recommendedName>
            <fullName evidence="14">Diaminohydroxyphosphoribosylaminopyrimidine deaminase</fullName>
            <shortName evidence="14">DRAP deaminase</shortName>
            <ecNumber evidence="14">3.5.4.26</ecNumber>
        </recommendedName>
        <alternativeName>
            <fullName evidence="14">Riboflavin-specific deaminase</fullName>
        </alternativeName>
    </domain>
    <domain>
        <recommendedName>
            <fullName evidence="14">5-amino-6-(5-phosphoribosylamino)uracil reductase</fullName>
            <ecNumber evidence="14">1.1.1.193</ecNumber>
        </recommendedName>
        <alternativeName>
            <fullName evidence="14">HTP reductase</fullName>
        </alternativeName>
    </domain>
</protein>
<evidence type="ECO:0000256" key="13">
    <source>
        <dbReference type="ARBA" id="ARBA00049886"/>
    </source>
</evidence>
<feature type="binding site" evidence="16">
    <location>
        <position position="230"/>
    </location>
    <ligand>
        <name>substrate</name>
    </ligand>
</feature>
<evidence type="ECO:0000313" key="19">
    <source>
        <dbReference type="EMBL" id="QFU98324.1"/>
    </source>
</evidence>
<dbReference type="EC" id="1.1.1.193" evidence="14"/>
<comment type="catalytic activity">
    <reaction evidence="13 14">
        <text>2,5-diamino-6-hydroxy-4-(5-phosphoribosylamino)-pyrimidine + H2O + H(+) = 5-amino-6-(5-phospho-D-ribosylamino)uracil + NH4(+)</text>
        <dbReference type="Rhea" id="RHEA:21868"/>
        <dbReference type="ChEBI" id="CHEBI:15377"/>
        <dbReference type="ChEBI" id="CHEBI:15378"/>
        <dbReference type="ChEBI" id="CHEBI:28938"/>
        <dbReference type="ChEBI" id="CHEBI:58453"/>
        <dbReference type="ChEBI" id="CHEBI:58614"/>
        <dbReference type="EC" id="3.5.4.26"/>
    </reaction>
</comment>
<dbReference type="InterPro" id="IPR004794">
    <property type="entry name" value="Eubact_RibD"/>
</dbReference>
<evidence type="ECO:0000256" key="15">
    <source>
        <dbReference type="PIRSR" id="PIRSR006769-1"/>
    </source>
</evidence>
<sequence>MDTASGSPATLGSVDDALARAVELARRGPAWGPNPRVGCVILAPVRDAVDGAAPGPRAVLAEGWHRGAGTPHAEATALAAAREAGVDVRGATAVVTLEPCNHTGRTGPCAVALEEAGVAEVVYAVADPNPVAAGGADHLAAHGVRTELRPTAAATELTHAWAASAAAGRPYVILKSATTLDGRVAAADGTSRWITGPAARAHAHEVRAVVDAIAVGTGTVVADDPALTARHPDGGRADHQPVRVVVGHREVPAGARLRTEDGGELVHLATHDVTEVLAALAAREVRTLLVEGGPTLATAFLRAGVVDELHAYVAPLLLGAGPGAVGDLGVTTIADALRWRTHDVRRLGDDVLLVARTHPSPAHPSVQEA</sequence>
<keyword evidence="14 19" id="KW-0378">Hydrolase</keyword>
<evidence type="ECO:0000256" key="10">
    <source>
        <dbReference type="ARBA" id="ARBA00023002"/>
    </source>
</evidence>
<evidence type="ECO:0000256" key="12">
    <source>
        <dbReference type="ARBA" id="ARBA00049861"/>
    </source>
</evidence>
<dbReference type="Pfam" id="PF01872">
    <property type="entry name" value="RibD_C"/>
    <property type="match status" value="1"/>
</dbReference>
<comment type="catalytic activity">
    <reaction evidence="12 14">
        <text>5-amino-6-(5-phospho-D-ribitylamino)uracil + NADP(+) = 5-amino-6-(5-phospho-D-ribosylamino)uracil + NADPH + H(+)</text>
        <dbReference type="Rhea" id="RHEA:17845"/>
        <dbReference type="ChEBI" id="CHEBI:15378"/>
        <dbReference type="ChEBI" id="CHEBI:57783"/>
        <dbReference type="ChEBI" id="CHEBI:58349"/>
        <dbReference type="ChEBI" id="CHEBI:58421"/>
        <dbReference type="ChEBI" id="CHEBI:58453"/>
        <dbReference type="EC" id="1.1.1.193"/>
    </reaction>
</comment>
<feature type="binding site" evidence="16">
    <location>
        <position position="291"/>
    </location>
    <ligand>
        <name>substrate</name>
    </ligand>
</feature>
<keyword evidence="10 14" id="KW-0560">Oxidoreductase</keyword>
<keyword evidence="9 14" id="KW-0521">NADP</keyword>
<dbReference type="EMBL" id="CP045529">
    <property type="protein sequence ID" value="QFU98324.1"/>
    <property type="molecule type" value="Genomic_DNA"/>
</dbReference>
<dbReference type="PANTHER" id="PTHR38011">
    <property type="entry name" value="DIHYDROFOLATE REDUCTASE FAMILY PROTEIN (AFU_ORTHOLOGUE AFUA_8G06820)"/>
    <property type="match status" value="1"/>
</dbReference>
<dbReference type="InterPro" id="IPR002734">
    <property type="entry name" value="RibDG_C"/>
</dbReference>
<proteinExistence type="inferred from homology"/>
<comment type="pathway">
    <text evidence="3 14">Cofactor biosynthesis; riboflavin biosynthesis; 5-amino-6-(D-ribitylamino)uracil from GTP: step 3/4.</text>
</comment>
<dbReference type="SUPFAM" id="SSF53597">
    <property type="entry name" value="Dihydrofolate reductase-like"/>
    <property type="match status" value="1"/>
</dbReference>
<dbReference type="KEGG" id="lxl:KDY119_01836"/>
<keyword evidence="7 14" id="KW-0479">Metal-binding</keyword>
<reference evidence="19 20" key="1">
    <citation type="submission" date="2019-10" db="EMBL/GenBank/DDBJ databases">
        <title>Genome sequence of Luteimicrobium xylanilyticum HY-24.</title>
        <authorList>
            <person name="Kim D.Y."/>
            <person name="Park H.-Y."/>
        </authorList>
    </citation>
    <scope>NUCLEOTIDE SEQUENCE [LARGE SCALE GENOMIC DNA]</scope>
    <source>
        <strain evidence="19 20">HY-24</strain>
    </source>
</reference>
<dbReference type="Gene3D" id="3.40.140.10">
    <property type="entry name" value="Cytidine Deaminase, domain 2"/>
    <property type="match status" value="1"/>
</dbReference>
<evidence type="ECO:0000256" key="8">
    <source>
        <dbReference type="ARBA" id="ARBA00022833"/>
    </source>
</evidence>
<evidence type="ECO:0000256" key="7">
    <source>
        <dbReference type="ARBA" id="ARBA00022723"/>
    </source>
</evidence>
<feature type="domain" description="CMP/dCMP-type deaminase" evidence="18">
    <location>
        <begin position="12"/>
        <end position="147"/>
    </location>
</feature>
<dbReference type="PIRSF" id="PIRSF006769">
    <property type="entry name" value="RibD"/>
    <property type="match status" value="1"/>
</dbReference>
<accession>A0A5P9QA71</accession>
<keyword evidence="6 14" id="KW-0686">Riboflavin biosynthesis</keyword>
<comment type="pathway">
    <text evidence="2 14">Cofactor biosynthesis; riboflavin biosynthesis; 5-amino-6-(D-ribitylamino)uracil from GTP: step 2/4.</text>
</comment>
<keyword evidence="11" id="KW-0511">Multifunctional enzyme</keyword>
<dbReference type="PROSITE" id="PS51747">
    <property type="entry name" value="CYT_DCMP_DEAMINASES_2"/>
    <property type="match status" value="1"/>
</dbReference>
<evidence type="ECO:0000256" key="1">
    <source>
        <dbReference type="ARBA" id="ARBA00002151"/>
    </source>
</evidence>
<evidence type="ECO:0000256" key="6">
    <source>
        <dbReference type="ARBA" id="ARBA00022619"/>
    </source>
</evidence>
<feature type="binding site" evidence="16">
    <location>
        <position position="177"/>
    </location>
    <ligand>
        <name>NADP(+)</name>
        <dbReference type="ChEBI" id="CHEBI:58349"/>
    </ligand>
</feature>
<comment type="similarity">
    <text evidence="5 14">In the C-terminal section; belongs to the HTP reductase family.</text>
</comment>
<dbReference type="EC" id="3.5.4.26" evidence="14"/>
<feature type="binding site" evidence="17">
    <location>
        <position position="109"/>
    </location>
    <ligand>
        <name>Zn(2+)</name>
        <dbReference type="ChEBI" id="CHEBI:29105"/>
        <note>catalytic</note>
    </ligand>
</feature>
<comment type="similarity">
    <text evidence="4 14">In the N-terminal section; belongs to the cytidine and deoxycytidylate deaminase family.</text>
</comment>
<feature type="binding site" evidence="16">
    <location>
        <position position="223"/>
    </location>
    <ligand>
        <name>NADP(+)</name>
        <dbReference type="ChEBI" id="CHEBI:58349"/>
    </ligand>
</feature>
<organism evidence="19 20">
    <name type="scientific">Luteimicrobium xylanilyticum</name>
    <dbReference type="NCBI Taxonomy" id="1133546"/>
    <lineage>
        <taxon>Bacteria</taxon>
        <taxon>Bacillati</taxon>
        <taxon>Actinomycetota</taxon>
        <taxon>Actinomycetes</taxon>
        <taxon>Micrococcales</taxon>
        <taxon>Luteimicrobium</taxon>
    </lineage>
</organism>
<dbReference type="OrthoDB" id="9800865at2"/>
<dbReference type="InterPro" id="IPR024072">
    <property type="entry name" value="DHFR-like_dom_sf"/>
</dbReference>
<dbReference type="SUPFAM" id="SSF53927">
    <property type="entry name" value="Cytidine deaminase-like"/>
    <property type="match status" value="1"/>
</dbReference>
<evidence type="ECO:0000256" key="2">
    <source>
        <dbReference type="ARBA" id="ARBA00004882"/>
    </source>
</evidence>
<dbReference type="Gene3D" id="3.40.430.10">
    <property type="entry name" value="Dihydrofolate Reductase, subunit A"/>
    <property type="match status" value="1"/>
</dbReference>
<feature type="binding site" evidence="16">
    <location>
        <begin position="293"/>
        <end position="299"/>
    </location>
    <ligand>
        <name>NADP(+)</name>
        <dbReference type="ChEBI" id="CHEBI:58349"/>
    </ligand>
</feature>
<evidence type="ECO:0000313" key="20">
    <source>
        <dbReference type="Proteomes" id="UP000326702"/>
    </source>
</evidence>
<gene>
    <name evidence="19" type="primary">ribD</name>
    <name evidence="19" type="ORF">KDY119_01836</name>
</gene>
<dbReference type="NCBIfam" id="TIGR00326">
    <property type="entry name" value="eubact_ribD"/>
    <property type="match status" value="1"/>
</dbReference>
<evidence type="ECO:0000256" key="5">
    <source>
        <dbReference type="ARBA" id="ARBA00007417"/>
    </source>
</evidence>
<evidence type="ECO:0000259" key="18">
    <source>
        <dbReference type="PROSITE" id="PS51747"/>
    </source>
</evidence>
<dbReference type="GO" id="GO:0008270">
    <property type="term" value="F:zinc ion binding"/>
    <property type="evidence" value="ECO:0007669"/>
    <property type="project" value="InterPro"/>
</dbReference>
<keyword evidence="8 14" id="KW-0862">Zinc</keyword>
<feature type="active site" description="Proton donor" evidence="15">
    <location>
        <position position="74"/>
    </location>
</feature>
<evidence type="ECO:0000256" key="16">
    <source>
        <dbReference type="PIRSR" id="PIRSR006769-2"/>
    </source>
</evidence>
<dbReference type="GO" id="GO:0008703">
    <property type="term" value="F:5-amino-6-(5-phosphoribosylamino)uracil reductase activity"/>
    <property type="evidence" value="ECO:0007669"/>
    <property type="project" value="UniProtKB-EC"/>
</dbReference>
<dbReference type="UniPathway" id="UPA00275">
    <property type="reaction ID" value="UER00401"/>
</dbReference>
<evidence type="ECO:0000256" key="9">
    <source>
        <dbReference type="ARBA" id="ARBA00022857"/>
    </source>
</evidence>
<keyword evidence="20" id="KW-1185">Reference proteome</keyword>
<feature type="binding site" evidence="16">
    <location>
        <position position="191"/>
    </location>
    <ligand>
        <name>substrate</name>
    </ligand>
</feature>
<dbReference type="InterPro" id="IPR002125">
    <property type="entry name" value="CMP_dCMP_dom"/>
</dbReference>
<dbReference type="PANTHER" id="PTHR38011:SF7">
    <property type="entry name" value="2,5-DIAMINO-6-RIBOSYLAMINO-4(3H)-PYRIMIDINONE 5'-PHOSPHATE REDUCTASE"/>
    <property type="match status" value="1"/>
</dbReference>
<comment type="cofactor">
    <cofactor evidence="14 17">
        <name>Zn(2+)</name>
        <dbReference type="ChEBI" id="CHEBI:29105"/>
    </cofactor>
    <text evidence="14 17">Binds 1 zinc ion.</text>
</comment>
<dbReference type="InterPro" id="IPR016192">
    <property type="entry name" value="APOBEC/CMP_deaminase_Zn-bd"/>
</dbReference>
<dbReference type="PROSITE" id="PS00903">
    <property type="entry name" value="CYT_DCMP_DEAMINASES_1"/>
    <property type="match status" value="1"/>
</dbReference>
<feature type="binding site" evidence="17">
    <location>
        <position position="72"/>
    </location>
    <ligand>
        <name>Zn(2+)</name>
        <dbReference type="ChEBI" id="CHEBI:29105"/>
        <note>catalytic</note>
    </ligand>
</feature>
<dbReference type="Pfam" id="PF00383">
    <property type="entry name" value="dCMP_cyt_deam_1"/>
    <property type="match status" value="1"/>
</dbReference>
<feature type="binding site" evidence="16">
    <location>
        <position position="193"/>
    </location>
    <ligand>
        <name>NADP(+)</name>
        <dbReference type="ChEBI" id="CHEBI:58349"/>
    </ligand>
</feature>
<feature type="binding site" evidence="16">
    <location>
        <position position="207"/>
    </location>
    <ligand>
        <name>substrate</name>
    </ligand>
</feature>